<reference evidence="3 4" key="1">
    <citation type="submission" date="2018-03" db="EMBL/GenBank/DDBJ databases">
        <authorList>
            <person name="Keele B.F."/>
        </authorList>
    </citation>
    <scope>NUCLEOTIDE SEQUENCE [LARGE SCALE GENOMIC DNA]</scope>
    <source>
        <strain evidence="3 4">D20</strain>
    </source>
</reference>
<dbReference type="InterPro" id="IPR010791">
    <property type="entry name" value="AttH_dom"/>
</dbReference>
<dbReference type="Pfam" id="PF17186">
    <property type="entry name" value="Lipocalin_9"/>
    <property type="match status" value="1"/>
</dbReference>
<gene>
    <name evidence="3" type="ORF">C8261_06690</name>
</gene>
<protein>
    <submittedName>
        <fullName evidence="3">Carotenoid 1,2-hydratase</fullName>
    </submittedName>
</protein>
<dbReference type="OrthoDB" id="9770826at2"/>
<evidence type="ECO:0000313" key="3">
    <source>
        <dbReference type="EMBL" id="PTD97167.1"/>
    </source>
</evidence>
<name>A0A2T4IHC7_9RHOO</name>
<evidence type="ECO:0000259" key="2">
    <source>
        <dbReference type="Pfam" id="PF07143"/>
    </source>
</evidence>
<dbReference type="Gene3D" id="2.40.370.10">
    <property type="entry name" value="AttH-like domain"/>
    <property type="match status" value="2"/>
</dbReference>
<feature type="signal peptide" evidence="1">
    <location>
        <begin position="1"/>
        <end position="22"/>
    </location>
</feature>
<proteinExistence type="predicted"/>
<dbReference type="SUPFAM" id="SSF159245">
    <property type="entry name" value="AttH-like"/>
    <property type="match status" value="1"/>
</dbReference>
<feature type="chain" id="PRO_5015445207" evidence="1">
    <location>
        <begin position="23"/>
        <end position="368"/>
    </location>
</feature>
<dbReference type="Proteomes" id="UP000241193">
    <property type="component" value="Unassembled WGS sequence"/>
</dbReference>
<dbReference type="PANTHER" id="PTHR38591:SF1">
    <property type="entry name" value="BLL1000 PROTEIN"/>
    <property type="match status" value="1"/>
</dbReference>
<dbReference type="Pfam" id="PF07143">
    <property type="entry name" value="CrtC"/>
    <property type="match status" value="1"/>
</dbReference>
<evidence type="ECO:0000313" key="4">
    <source>
        <dbReference type="Proteomes" id="UP000241193"/>
    </source>
</evidence>
<evidence type="ECO:0000256" key="1">
    <source>
        <dbReference type="SAM" id="SignalP"/>
    </source>
</evidence>
<reference evidence="3 4" key="2">
    <citation type="submission" date="2018-04" db="EMBL/GenBank/DDBJ databases">
        <title>Thauera lacus sp. nov., isolated from an saline lake in Inner Mongolia, China.</title>
        <authorList>
            <person name="Liang Q.-Y."/>
        </authorList>
    </citation>
    <scope>NUCLEOTIDE SEQUENCE [LARGE SCALE GENOMIC DNA]</scope>
    <source>
        <strain evidence="3 4">D20</strain>
    </source>
</reference>
<dbReference type="AlphaFoldDB" id="A0A2T4IHC7"/>
<dbReference type="RefSeq" id="WP_107492976.1">
    <property type="nucleotide sequence ID" value="NZ_PZKC01000004.1"/>
</dbReference>
<keyword evidence="4" id="KW-1185">Reference proteome</keyword>
<feature type="domain" description="AttH" evidence="2">
    <location>
        <begin position="54"/>
        <end position="224"/>
    </location>
</feature>
<sequence length="368" mass="40743">MTAFWRLVLAMLGAAVPVALPAAEPAEGAAYAPVLPGRQLVLPADGGAHDAHRTEWWYVTGWVEDEQRRARGFQITFFRVRTLIGEDNPSRFAPSQLLLAHAALADPAHGRLRHAERAARALPPLAGYADTHTEVWIGDWSLRWDGERYLSRAFGEDFAFELAFRPTVAPLFNGDQGFSQKAADPAHASYYYSRPQLAVDGTVHVAGEELAVSGSGWLDHEWSSAIMPPGAQGWDWLGINLADGGALMAFQMRAEDGHALWAAGTLRASDGVQHRLGADEVRFQPLRYWRSPRTGNRYPVAWRVEIAAAQGRAARVVEVEPLMDDQELDSRRSTGAVYWEGAVRLLEEGREIGRGYLEMTGYGERLRM</sequence>
<dbReference type="PANTHER" id="PTHR38591">
    <property type="entry name" value="HYDROLASE"/>
    <property type="match status" value="1"/>
</dbReference>
<comment type="caution">
    <text evidence="3">The sequence shown here is derived from an EMBL/GenBank/DDBJ whole genome shotgun (WGS) entry which is preliminary data.</text>
</comment>
<dbReference type="EMBL" id="PZKC01000004">
    <property type="protein sequence ID" value="PTD97167.1"/>
    <property type="molecule type" value="Genomic_DNA"/>
</dbReference>
<keyword evidence="1" id="KW-0732">Signal</keyword>
<dbReference type="InterPro" id="IPR023374">
    <property type="entry name" value="AttH-like_dom_sf"/>
</dbReference>
<accession>A0A2T4IHC7</accession>
<organism evidence="3 4">
    <name type="scientific">Pseudothauera lacus</name>
    <dbReference type="NCBI Taxonomy" id="2136175"/>
    <lineage>
        <taxon>Bacteria</taxon>
        <taxon>Pseudomonadati</taxon>
        <taxon>Pseudomonadota</taxon>
        <taxon>Betaproteobacteria</taxon>
        <taxon>Rhodocyclales</taxon>
        <taxon>Zoogloeaceae</taxon>
        <taxon>Pseudothauera</taxon>
    </lineage>
</organism>